<feature type="domain" description="Pili assembly chaperone N-terminal" evidence="9">
    <location>
        <begin position="25"/>
        <end position="142"/>
    </location>
</feature>
<evidence type="ECO:0000256" key="8">
    <source>
        <dbReference type="SAM" id="SignalP"/>
    </source>
</evidence>
<keyword evidence="5" id="KW-0574">Periplasm</keyword>
<proteinExistence type="inferred from homology"/>
<dbReference type="GO" id="GO:0030288">
    <property type="term" value="C:outer membrane-bounded periplasmic space"/>
    <property type="evidence" value="ECO:0007669"/>
    <property type="project" value="InterPro"/>
</dbReference>
<feature type="domain" description="Pili assembly chaperone C-terminal" evidence="10">
    <location>
        <begin position="168"/>
        <end position="227"/>
    </location>
</feature>
<evidence type="ECO:0000256" key="1">
    <source>
        <dbReference type="ARBA" id="ARBA00004418"/>
    </source>
</evidence>
<dbReference type="RefSeq" id="WP_047723935.1">
    <property type="nucleotide sequence ID" value="NZ_CABGHZ010000002.1"/>
</dbReference>
<dbReference type="InterPro" id="IPR016148">
    <property type="entry name" value="Pili_assmbl_chaperone_C"/>
</dbReference>
<protein>
    <submittedName>
        <fullName evidence="11">Fimbrial protein StfD</fullName>
    </submittedName>
</protein>
<dbReference type="PANTHER" id="PTHR30251">
    <property type="entry name" value="PILUS ASSEMBLY CHAPERONE"/>
    <property type="match status" value="1"/>
</dbReference>
<organism evidence="11 12">
    <name type="scientific">Klebsiella michiganensis</name>
    <dbReference type="NCBI Taxonomy" id="1134687"/>
    <lineage>
        <taxon>Bacteria</taxon>
        <taxon>Pseudomonadati</taxon>
        <taxon>Pseudomonadota</taxon>
        <taxon>Gammaproteobacteria</taxon>
        <taxon>Enterobacterales</taxon>
        <taxon>Enterobacteriaceae</taxon>
        <taxon>Klebsiella/Raoultella group</taxon>
        <taxon>Klebsiella</taxon>
    </lineage>
</organism>
<reference evidence="11 12" key="1">
    <citation type="submission" date="2018-06" db="EMBL/GenBank/DDBJ databases">
        <authorList>
            <consortium name="Pathogen Informatics"/>
            <person name="Doyle S."/>
        </authorList>
    </citation>
    <scope>NUCLEOTIDE SEQUENCE [LARGE SCALE GENOMIC DNA]</scope>
    <source>
        <strain evidence="11 12">NCTC11694</strain>
    </source>
</reference>
<dbReference type="InterPro" id="IPR008962">
    <property type="entry name" value="PapD-like_sf"/>
</dbReference>
<accession>A0A1Q8Z4J8</accession>
<dbReference type="InterPro" id="IPR050643">
    <property type="entry name" value="Periplasmic_pilus_chap"/>
</dbReference>
<dbReference type="Pfam" id="PF02753">
    <property type="entry name" value="PapD_C"/>
    <property type="match status" value="1"/>
</dbReference>
<dbReference type="FunFam" id="2.60.40.10:FF:000458">
    <property type="entry name" value="Molecular chaperone FimC"/>
    <property type="match status" value="1"/>
</dbReference>
<dbReference type="SUPFAM" id="SSF49354">
    <property type="entry name" value="PapD-like"/>
    <property type="match status" value="1"/>
</dbReference>
<comment type="similarity">
    <text evidence="2 7">Belongs to the periplasmic pilus chaperone family.</text>
</comment>
<evidence type="ECO:0000256" key="7">
    <source>
        <dbReference type="RuleBase" id="RU003918"/>
    </source>
</evidence>
<evidence type="ECO:0000256" key="2">
    <source>
        <dbReference type="ARBA" id="ARBA00007399"/>
    </source>
</evidence>
<dbReference type="EMBL" id="UGJR01000002">
    <property type="protein sequence ID" value="STR39120.1"/>
    <property type="molecule type" value="Genomic_DNA"/>
</dbReference>
<dbReference type="InterPro" id="IPR001829">
    <property type="entry name" value="Pili_assmbl_chaperone_bac"/>
</dbReference>
<dbReference type="Pfam" id="PF00345">
    <property type="entry name" value="PapD_N"/>
    <property type="match status" value="1"/>
</dbReference>
<dbReference type="InterPro" id="IPR018046">
    <property type="entry name" value="Pili_assmbl_chaperone_CS"/>
</dbReference>
<feature type="signal peptide" evidence="8">
    <location>
        <begin position="1"/>
        <end position="23"/>
    </location>
</feature>
<dbReference type="PROSITE" id="PS00635">
    <property type="entry name" value="PILI_CHAPERONE"/>
    <property type="match status" value="1"/>
</dbReference>
<comment type="caution">
    <text evidence="11">The sequence shown here is derived from an EMBL/GenBank/DDBJ whole genome shotgun (WGS) entry which is preliminary data.</text>
</comment>
<dbReference type="InterPro" id="IPR013783">
    <property type="entry name" value="Ig-like_fold"/>
</dbReference>
<name>A0A1Q8Z4J8_9ENTR</name>
<dbReference type="PRINTS" id="PR00969">
    <property type="entry name" value="CHAPERONPILI"/>
</dbReference>
<dbReference type="PANTHER" id="PTHR30251:SF6">
    <property type="entry name" value="FIMBRIAL CHAPERONE YFCS-RELATED"/>
    <property type="match status" value="1"/>
</dbReference>
<keyword evidence="4 8" id="KW-0732">Signal</keyword>
<evidence type="ECO:0000256" key="3">
    <source>
        <dbReference type="ARBA" id="ARBA00022558"/>
    </source>
</evidence>
<evidence type="ECO:0000259" key="10">
    <source>
        <dbReference type="Pfam" id="PF02753"/>
    </source>
</evidence>
<comment type="subcellular location">
    <subcellularLocation>
        <location evidence="1 7">Periplasm</location>
    </subcellularLocation>
</comment>
<evidence type="ECO:0000313" key="11">
    <source>
        <dbReference type="EMBL" id="STR39120.1"/>
    </source>
</evidence>
<evidence type="ECO:0000259" key="9">
    <source>
        <dbReference type="Pfam" id="PF00345"/>
    </source>
</evidence>
<keyword evidence="6 7" id="KW-0143">Chaperone</keyword>
<gene>
    <name evidence="11" type="primary">papD_2</name>
    <name evidence="11" type="ORF">NCTC11694_00257</name>
</gene>
<dbReference type="InterPro" id="IPR036316">
    <property type="entry name" value="Pili_assmbl_chap_C_dom_sf"/>
</dbReference>
<sequence length="251" mass="27951">MKLKLTSFLGILLFTGSQHSAQAALSVERSRVIFNEGEKSVGLSVKNNNTQDPYLAQGWMENEKEEKINGPLMVLPPVQRIEPDGRTMIRVQQVADASSLPNDRESVFWLNLREIPPKSDKPNVLMLAMQTRMKVFWRPKGIKVDPLLDAVPGVETLTLARKGDRYEVNNPTPYHFSFVEARDSLNGKALDDFEPVMVSPKDKAALTLPTLRLGNNPTLMFINDYGSARLLPFTCTGTLCRAGKVALPKEG</sequence>
<dbReference type="GO" id="GO:0071555">
    <property type="term" value="P:cell wall organization"/>
    <property type="evidence" value="ECO:0007669"/>
    <property type="project" value="InterPro"/>
</dbReference>
<evidence type="ECO:0000256" key="6">
    <source>
        <dbReference type="ARBA" id="ARBA00023186"/>
    </source>
</evidence>
<dbReference type="Gene3D" id="2.60.40.10">
    <property type="entry name" value="Immunoglobulins"/>
    <property type="match status" value="2"/>
</dbReference>
<feature type="chain" id="PRO_5043148955" evidence="8">
    <location>
        <begin position="24"/>
        <end position="251"/>
    </location>
</feature>
<dbReference type="AlphaFoldDB" id="A0A1Q8Z4J8"/>
<dbReference type="InterPro" id="IPR016147">
    <property type="entry name" value="Pili_assmbl_chaperone_N"/>
</dbReference>
<dbReference type="SUPFAM" id="SSF49584">
    <property type="entry name" value="Periplasmic chaperone C-domain"/>
    <property type="match status" value="1"/>
</dbReference>
<dbReference type="Proteomes" id="UP000255050">
    <property type="component" value="Unassembled WGS sequence"/>
</dbReference>
<evidence type="ECO:0000256" key="4">
    <source>
        <dbReference type="ARBA" id="ARBA00022729"/>
    </source>
</evidence>
<evidence type="ECO:0000313" key="12">
    <source>
        <dbReference type="Proteomes" id="UP000255050"/>
    </source>
</evidence>
<evidence type="ECO:0000256" key="5">
    <source>
        <dbReference type="ARBA" id="ARBA00022764"/>
    </source>
</evidence>
<keyword evidence="3" id="KW-1029">Fimbrium biogenesis</keyword>